<dbReference type="InterPro" id="IPR001398">
    <property type="entry name" value="Macrophage_inhib_fac"/>
</dbReference>
<dbReference type="SUPFAM" id="SSF55331">
    <property type="entry name" value="Tautomerase/MIF"/>
    <property type="match status" value="1"/>
</dbReference>
<reference evidence="3" key="1">
    <citation type="submission" date="2017-10" db="EMBL/GenBank/DDBJ databases">
        <title>Rapid genome shrinkage in a self-fertile nematode reveals novel sperm competition proteins.</title>
        <authorList>
            <person name="Yin D."/>
            <person name="Schwarz E.M."/>
            <person name="Thomas C.G."/>
            <person name="Felde R.L."/>
            <person name="Korf I.F."/>
            <person name="Cutter A.D."/>
            <person name="Schartner C.M."/>
            <person name="Ralston E.J."/>
            <person name="Meyer B.J."/>
            <person name="Haag E.S."/>
        </authorList>
    </citation>
    <scope>NUCLEOTIDE SEQUENCE [LARGE SCALE GENOMIC DNA]</scope>
    <source>
        <strain evidence="3">JU1422</strain>
    </source>
</reference>
<dbReference type="OrthoDB" id="5785505at2759"/>
<organism evidence="2 3">
    <name type="scientific">Caenorhabditis nigoni</name>
    <dbReference type="NCBI Taxonomy" id="1611254"/>
    <lineage>
        <taxon>Eukaryota</taxon>
        <taxon>Metazoa</taxon>
        <taxon>Ecdysozoa</taxon>
        <taxon>Nematoda</taxon>
        <taxon>Chromadorea</taxon>
        <taxon>Rhabditida</taxon>
        <taxon>Rhabditina</taxon>
        <taxon>Rhabditomorpha</taxon>
        <taxon>Rhabditoidea</taxon>
        <taxon>Rhabditidae</taxon>
        <taxon>Peloderinae</taxon>
        <taxon>Caenorhabditis</taxon>
    </lineage>
</organism>
<proteinExistence type="inferred from homology"/>
<keyword evidence="3" id="KW-1185">Reference proteome</keyword>
<gene>
    <name evidence="2" type="primary">Cni-mif-4</name>
    <name evidence="2" type="synonym">Cnig_chr_IV.g13530</name>
    <name evidence="2" type="ORF">B9Z55_013530</name>
</gene>
<sequence length="121" mass="13656">MQIVRIQTNIRAADVPDKLEQDVSYGLSVVMEMPSDKFVVIVEPAVRIRIGFEAKETTVAVVQFQTTRPSSRTENDTYAKKLTSILCDQLKLDSSRIFISFDFRDAKSFATQGKTIASLYE</sequence>
<dbReference type="STRING" id="1611254.A0A2G5U244"/>
<evidence type="ECO:0000313" key="3">
    <source>
        <dbReference type="Proteomes" id="UP000230233"/>
    </source>
</evidence>
<dbReference type="Gene3D" id="3.30.429.10">
    <property type="entry name" value="Macrophage Migration Inhibitory Factor"/>
    <property type="match status" value="1"/>
</dbReference>
<evidence type="ECO:0000256" key="1">
    <source>
        <dbReference type="ARBA" id="ARBA00005851"/>
    </source>
</evidence>
<dbReference type="Proteomes" id="UP000230233">
    <property type="component" value="Chromosome IV"/>
</dbReference>
<dbReference type="PANTHER" id="PTHR11954">
    <property type="entry name" value="D-DOPACHROME DECARBOXYLASE"/>
    <property type="match status" value="1"/>
</dbReference>
<protein>
    <submittedName>
        <fullName evidence="2">Uncharacterized protein</fullName>
    </submittedName>
</protein>
<comment type="caution">
    <text evidence="2">The sequence shown here is derived from an EMBL/GenBank/DDBJ whole genome shotgun (WGS) entry which is preliminary data.</text>
</comment>
<dbReference type="InterPro" id="IPR014347">
    <property type="entry name" value="Tautomerase/MIF_sf"/>
</dbReference>
<dbReference type="GO" id="GO:0005615">
    <property type="term" value="C:extracellular space"/>
    <property type="evidence" value="ECO:0007669"/>
    <property type="project" value="TreeGrafter"/>
</dbReference>
<dbReference type="GO" id="GO:0005125">
    <property type="term" value="F:cytokine activity"/>
    <property type="evidence" value="ECO:0007669"/>
    <property type="project" value="TreeGrafter"/>
</dbReference>
<dbReference type="EMBL" id="PDUG01000004">
    <property type="protein sequence ID" value="PIC33615.1"/>
    <property type="molecule type" value="Genomic_DNA"/>
</dbReference>
<accession>A0A2G5U244</accession>
<name>A0A2G5U244_9PELO</name>
<dbReference type="Pfam" id="PF01187">
    <property type="entry name" value="MIF"/>
    <property type="match status" value="1"/>
</dbReference>
<comment type="similarity">
    <text evidence="1">Belongs to the MIF family.</text>
</comment>
<dbReference type="GO" id="GO:0050178">
    <property type="term" value="F:phenylpyruvate tautomerase activity"/>
    <property type="evidence" value="ECO:0007669"/>
    <property type="project" value="TreeGrafter"/>
</dbReference>
<evidence type="ECO:0000313" key="2">
    <source>
        <dbReference type="EMBL" id="PIC33615.1"/>
    </source>
</evidence>
<dbReference type="PANTHER" id="PTHR11954:SF15">
    <property type="entry name" value="MACROPHAGE MIGRATION INHIBITORY FACTOR"/>
    <property type="match status" value="1"/>
</dbReference>
<dbReference type="AlphaFoldDB" id="A0A2G5U244"/>